<feature type="domain" description="Transposase IS4-like" evidence="1">
    <location>
        <begin position="5"/>
        <end position="92"/>
    </location>
</feature>
<dbReference type="InterPro" id="IPR012337">
    <property type="entry name" value="RNaseH-like_sf"/>
</dbReference>
<proteinExistence type="predicted"/>
<dbReference type="Pfam" id="PF01609">
    <property type="entry name" value="DDE_Tnp_1"/>
    <property type="match status" value="1"/>
</dbReference>
<reference evidence="2 3" key="1">
    <citation type="submission" date="2019-10" db="EMBL/GenBank/DDBJ databases">
        <title>Description of Paenibacillus choica sp. nov.</title>
        <authorList>
            <person name="Carlier A."/>
            <person name="Qi S."/>
        </authorList>
    </citation>
    <scope>NUCLEOTIDE SEQUENCE [LARGE SCALE GENOMIC DNA]</scope>
    <source>
        <strain evidence="2 3">LMG 31460</strain>
    </source>
</reference>
<evidence type="ECO:0000313" key="3">
    <source>
        <dbReference type="Proteomes" id="UP000658690"/>
    </source>
</evidence>
<organism evidence="2 3">
    <name type="scientific">Paenibacillus germinis</name>
    <dbReference type="NCBI Taxonomy" id="2654979"/>
    <lineage>
        <taxon>Bacteria</taxon>
        <taxon>Bacillati</taxon>
        <taxon>Bacillota</taxon>
        <taxon>Bacilli</taxon>
        <taxon>Bacillales</taxon>
        <taxon>Paenibacillaceae</taxon>
        <taxon>Paenibacillus</taxon>
    </lineage>
</organism>
<evidence type="ECO:0000313" key="2">
    <source>
        <dbReference type="EMBL" id="NOU88206.1"/>
    </source>
</evidence>
<dbReference type="InterPro" id="IPR002559">
    <property type="entry name" value="Transposase_11"/>
</dbReference>
<name>A0ABX1Z7K4_9BACL</name>
<dbReference type="SUPFAM" id="SSF53098">
    <property type="entry name" value="Ribonuclease H-like"/>
    <property type="match status" value="1"/>
</dbReference>
<keyword evidence="3" id="KW-1185">Reference proteome</keyword>
<accession>A0ABX1Z7K4</accession>
<dbReference type="Proteomes" id="UP000658690">
    <property type="component" value="Unassembled WGS sequence"/>
</dbReference>
<evidence type="ECO:0000259" key="1">
    <source>
        <dbReference type="Pfam" id="PF01609"/>
    </source>
</evidence>
<gene>
    <name evidence="2" type="ORF">GC102_20890</name>
</gene>
<dbReference type="EMBL" id="WHOC01000102">
    <property type="protein sequence ID" value="NOU88206.1"/>
    <property type="molecule type" value="Genomic_DNA"/>
</dbReference>
<protein>
    <submittedName>
        <fullName evidence="2">Transposase</fullName>
    </submittedName>
</protein>
<comment type="caution">
    <text evidence="2">The sequence shown here is derived from an EMBL/GenBank/DDBJ whole genome shotgun (WGS) entry which is preliminary data.</text>
</comment>
<sequence length="97" mass="11427">MSIIRFVTRLKSNAIMDVIKENTTQPNPNILREAVVLLGDQKTYLMESPLRLIECLDGEGNLVRILTNDFNLESDEISELYRKRWQIELFFKHRFGK</sequence>